<protein>
    <submittedName>
        <fullName evidence="1">Uncharacterized protein</fullName>
    </submittedName>
</protein>
<keyword evidence="2" id="KW-1185">Reference proteome</keyword>
<dbReference type="Proteomes" id="UP000321238">
    <property type="component" value="Segment"/>
</dbReference>
<proteinExistence type="predicted"/>
<evidence type="ECO:0000313" key="1">
    <source>
        <dbReference type="EMBL" id="QEA10049.1"/>
    </source>
</evidence>
<dbReference type="EMBL" id="MN028536">
    <property type="protein sequence ID" value="QEA10049.1"/>
    <property type="molecule type" value="Genomic_DNA"/>
</dbReference>
<sequence length="31" mass="3607">MHYINSVQKCTTMILSVFVDSHTTLLILIER</sequence>
<organism evidence="1 2">
    <name type="scientific">Staphylococcus phage vB_SpsM_WIS42</name>
    <dbReference type="NCBI Taxonomy" id="2596715"/>
    <lineage>
        <taxon>Viruses</taxon>
        <taxon>Duplodnaviria</taxon>
        <taxon>Heunggongvirae</taxon>
        <taxon>Uroviricota</taxon>
        <taxon>Caudoviricetes</taxon>
        <taxon>Coventryvirus</taxon>
        <taxon>Coventryvirus WIS42</taxon>
    </lineage>
</organism>
<reference evidence="1 2" key="1">
    <citation type="submission" date="2019-06" db="EMBL/GenBank/DDBJ databases">
        <authorList>
            <person name="Labudda L."/>
            <person name="Karczewska-Golec J."/>
            <person name="Decewicz P."/>
            <person name="Strapagiel D."/>
            <person name="Golec P."/>
        </authorList>
    </citation>
    <scope>NUCLEOTIDE SEQUENCE [LARGE SCALE GENOMIC DNA]</scope>
</reference>
<evidence type="ECO:0000313" key="2">
    <source>
        <dbReference type="Proteomes" id="UP000321238"/>
    </source>
</evidence>
<name>A0A5B8RM46_9CAUD</name>
<gene>
    <name evidence="1" type="ORF">WIS42_P72</name>
</gene>
<accession>A0A5B8RM46</accession>